<dbReference type="eggNOG" id="COG1167">
    <property type="taxonomic scope" value="Bacteria"/>
</dbReference>
<dbReference type="InterPro" id="IPR004839">
    <property type="entry name" value="Aminotransferase_I/II_large"/>
</dbReference>
<proteinExistence type="inferred from homology"/>
<keyword evidence="5" id="KW-0804">Transcription</keyword>
<comment type="similarity">
    <text evidence="1">In the C-terminal section; belongs to the class-I pyridoxal-phosphate-dependent aminotransferase family.</text>
</comment>
<keyword evidence="2" id="KW-0663">Pyridoxal phosphate</keyword>
<organism evidence="7 8">
    <name type="scientific">Azorhizobium caulinodans (strain ATCC 43989 / DSM 5975 / JCM 20966 / LMG 6465 / NBRC 14845 / NCIMB 13405 / ORS 571)</name>
    <dbReference type="NCBI Taxonomy" id="438753"/>
    <lineage>
        <taxon>Bacteria</taxon>
        <taxon>Pseudomonadati</taxon>
        <taxon>Pseudomonadota</taxon>
        <taxon>Alphaproteobacteria</taxon>
        <taxon>Hyphomicrobiales</taxon>
        <taxon>Xanthobacteraceae</taxon>
        <taxon>Azorhizobium</taxon>
    </lineage>
</organism>
<keyword evidence="3" id="KW-0805">Transcription regulation</keyword>
<dbReference type="GO" id="GO:0003700">
    <property type="term" value="F:DNA-binding transcription factor activity"/>
    <property type="evidence" value="ECO:0007669"/>
    <property type="project" value="InterPro"/>
</dbReference>
<dbReference type="SUPFAM" id="SSF46785">
    <property type="entry name" value="Winged helix' DNA-binding domain"/>
    <property type="match status" value="1"/>
</dbReference>
<name>A8HWT2_AZOC5</name>
<dbReference type="SMART" id="SM00345">
    <property type="entry name" value="HTH_GNTR"/>
    <property type="match status" value="1"/>
</dbReference>
<keyword evidence="8" id="KW-1185">Reference proteome</keyword>
<dbReference type="EMBL" id="AP009384">
    <property type="protein sequence ID" value="BAF90465.1"/>
    <property type="molecule type" value="Genomic_DNA"/>
</dbReference>
<keyword evidence="4" id="KW-0238">DNA-binding</keyword>
<evidence type="ECO:0000256" key="5">
    <source>
        <dbReference type="ARBA" id="ARBA00023163"/>
    </source>
</evidence>
<accession>A8HWT2</accession>
<feature type="domain" description="HTH gntR-type" evidence="6">
    <location>
        <begin position="7"/>
        <end position="75"/>
    </location>
</feature>
<dbReference type="InterPro" id="IPR036388">
    <property type="entry name" value="WH-like_DNA-bd_sf"/>
</dbReference>
<dbReference type="InterPro" id="IPR036390">
    <property type="entry name" value="WH_DNA-bd_sf"/>
</dbReference>
<evidence type="ECO:0000313" key="8">
    <source>
        <dbReference type="Proteomes" id="UP000000270"/>
    </source>
</evidence>
<dbReference type="PROSITE" id="PS50949">
    <property type="entry name" value="HTH_GNTR"/>
    <property type="match status" value="1"/>
</dbReference>
<dbReference type="STRING" id="438753.AZC_4467"/>
<evidence type="ECO:0000259" key="6">
    <source>
        <dbReference type="PROSITE" id="PS50949"/>
    </source>
</evidence>
<dbReference type="GO" id="GO:0030170">
    <property type="term" value="F:pyridoxal phosphate binding"/>
    <property type="evidence" value="ECO:0007669"/>
    <property type="project" value="InterPro"/>
</dbReference>
<dbReference type="GO" id="GO:0003677">
    <property type="term" value="F:DNA binding"/>
    <property type="evidence" value="ECO:0007669"/>
    <property type="project" value="UniProtKB-KW"/>
</dbReference>
<protein>
    <submittedName>
        <fullName evidence="7">Regulatory protein</fullName>
    </submittedName>
</protein>
<dbReference type="InterPro" id="IPR015424">
    <property type="entry name" value="PyrdxlP-dep_Trfase"/>
</dbReference>
<evidence type="ECO:0000256" key="2">
    <source>
        <dbReference type="ARBA" id="ARBA00022898"/>
    </source>
</evidence>
<dbReference type="KEGG" id="azc:AZC_4467"/>
<evidence type="ECO:0000313" key="7">
    <source>
        <dbReference type="EMBL" id="BAF90465.1"/>
    </source>
</evidence>
<reference evidence="7 8" key="1">
    <citation type="journal article" date="2007" name="Appl. Environ. Microbiol.">
        <title>Rhizobial factors required for stem nodule maturation and maintenance in Sesbania rostrata-Azorhizobium caulinodans ORS571 symbiosis.</title>
        <authorList>
            <person name="Suzuki S."/>
            <person name="Aono T."/>
            <person name="Lee KB."/>
            <person name="Suzuki T."/>
            <person name="Liu CT."/>
            <person name="Miwa H."/>
            <person name="Wakao S."/>
            <person name="Iki T."/>
            <person name="Oyaizu H."/>
        </authorList>
    </citation>
    <scope>NUCLEOTIDE SEQUENCE [LARGE SCALE GENOMIC DNA]</scope>
    <source>
        <strain evidence="8">ATCC 43989 / DSM 5975 / JCM 20966 / LMG 6465 / NBRC 14845 / NCIMB 13405 / ORS 571</strain>
    </source>
</reference>
<dbReference type="AlphaFoldDB" id="A8HWT2"/>
<dbReference type="PANTHER" id="PTHR46577:SF1">
    <property type="entry name" value="HTH-TYPE TRANSCRIPTIONAL REGULATORY PROTEIN GABR"/>
    <property type="match status" value="1"/>
</dbReference>
<dbReference type="PANTHER" id="PTHR46577">
    <property type="entry name" value="HTH-TYPE TRANSCRIPTIONAL REGULATORY PROTEIN GABR"/>
    <property type="match status" value="1"/>
</dbReference>
<reference evidence="7 8" key="5">
    <citation type="journal article" date="2010" name="Appl. Environ. Microbiol.">
        <title>phrR-like gene praR of Azorhizobium caulinodans ORS571 is essential for symbiosis with Sesbania rostrata and is involved in expression of reb genes.</title>
        <authorList>
            <person name="Akiba N."/>
            <person name="Aono T."/>
            <person name="Toyazaki H."/>
            <person name="Sato S."/>
            <person name="Oyaizu H."/>
        </authorList>
    </citation>
    <scope>NUCLEOTIDE SEQUENCE [LARGE SCALE GENOMIC DNA]</scope>
    <source>
        <strain evidence="8">ATCC 43989 / DSM 5975 / JCM 20966 / LMG 6465 / NBRC 14845 / NCIMB 13405 / ORS 571</strain>
    </source>
</reference>
<dbReference type="Gene3D" id="1.10.10.10">
    <property type="entry name" value="Winged helix-like DNA-binding domain superfamily/Winged helix DNA-binding domain"/>
    <property type="match status" value="1"/>
</dbReference>
<dbReference type="Proteomes" id="UP000000270">
    <property type="component" value="Chromosome"/>
</dbReference>
<reference evidence="7 8" key="3">
    <citation type="journal article" date="2008" name="BMC Genomics">
        <title>The genome of the versatile nitrogen fixer Azorhizobium caulinodans ORS571.</title>
        <authorList>
            <person name="Lee KB."/>
            <person name="Backer P.D."/>
            <person name="Aono T."/>
            <person name="Liu CT."/>
            <person name="Suzuki S."/>
            <person name="Suzuki T."/>
            <person name="Kaneko T."/>
            <person name="Yamada M."/>
            <person name="Tabata S."/>
            <person name="Kupfer D.M."/>
            <person name="Najar F.Z."/>
            <person name="Wiley G.B."/>
            <person name="Roe B."/>
            <person name="Binnewies T.T."/>
            <person name="Ussery D.W."/>
            <person name="D'Haeze W."/>
            <person name="Herder J.D."/>
            <person name="Gevers D."/>
            <person name="Vereecke D."/>
            <person name="Holsters M."/>
            <person name="Oyaizu H."/>
        </authorList>
    </citation>
    <scope>NUCLEOTIDE SEQUENCE [LARGE SCALE GENOMIC DNA]</scope>
    <source>
        <strain evidence="8">ATCC 43989 / DSM 5975 / JCM 20966 / LMG 6465 / NBRC 14845 / NCIMB 13405 / ORS 571</strain>
    </source>
</reference>
<dbReference type="InterPro" id="IPR000524">
    <property type="entry name" value="Tscrpt_reg_HTH_GntR"/>
</dbReference>
<reference evidence="8" key="2">
    <citation type="submission" date="2007-04" db="EMBL/GenBank/DDBJ databases">
        <title>Complete genome sequence of the nitrogen-fixing bacterium Azorhizobium caulinodans ORS571.</title>
        <authorList>
            <person name="Lee K.B."/>
            <person name="Backer P.D."/>
            <person name="Aono T."/>
            <person name="Liu C.T."/>
            <person name="Suzuki S."/>
            <person name="Suzuki T."/>
            <person name="Kaneko T."/>
            <person name="Yamada M."/>
            <person name="Tabata S."/>
            <person name="Kupfer D.M."/>
            <person name="Najar F.Z."/>
            <person name="Wiley G.B."/>
            <person name="Roe B."/>
            <person name="Binnewies T."/>
            <person name="Ussery D."/>
            <person name="Vereecke D."/>
            <person name="Gevers D."/>
            <person name="Holsters M."/>
            <person name="Oyaizu H."/>
        </authorList>
    </citation>
    <scope>NUCLEOTIDE SEQUENCE [LARGE SCALE GENOMIC DNA]</scope>
    <source>
        <strain evidence="8">ATCC 43989 / DSM 5975 / JCM 20966 / LMG 6465 / NBRC 14845 / NCIMB 13405 / ORS 571</strain>
    </source>
</reference>
<evidence type="ECO:0000256" key="1">
    <source>
        <dbReference type="ARBA" id="ARBA00005384"/>
    </source>
</evidence>
<sequence>MSDTAARGDYRALADSIAADIAAGRLSAGTRLPPQREFAYQHGIAASTASRVYGELTRRGLISGEVGRGSYVRARRSALDDTLGEPVKSSLDLQLNFPVLPGQEAEVSAMIARLTSPGLPASVFAATGAAGTPDMRALSAGFLGRAGWRPDADGLVFTNNGRQAIAAALAALAPPGERIGVEALTYPAVKWLAARLGVTLVPLPMDGQGLRPDALLKAHRTAPLAGVYLQSSLHNPLGVSMDAARRREIATLLRAEGLMAIEDTVYGFLSEEEPLAAAAPDHVLLVDSLSKRVAPGLTLGFIAGPASWSGRLVTCVRSGAWTANGLTQFLGTQVMAEGLAARLVTGKRADARERQALAGSIFPKGVLKADPRSYHSWLKLPDIWRAETFAAAATRQGIAVTPASAFAVPPTQPPNAIRIALSRPPLPVLREALLTLRRLLESGPQESEVE</sequence>
<dbReference type="InterPro" id="IPR015421">
    <property type="entry name" value="PyrdxlP-dep_Trfase_major"/>
</dbReference>
<dbReference type="Gene3D" id="3.40.640.10">
    <property type="entry name" value="Type I PLP-dependent aspartate aminotransferase-like (Major domain)"/>
    <property type="match status" value="1"/>
</dbReference>
<dbReference type="HOGENOM" id="CLU_017584_0_0_5"/>
<dbReference type="CDD" id="cd00609">
    <property type="entry name" value="AAT_like"/>
    <property type="match status" value="1"/>
</dbReference>
<evidence type="ECO:0000256" key="3">
    <source>
        <dbReference type="ARBA" id="ARBA00023015"/>
    </source>
</evidence>
<reference evidence="7 8" key="6">
    <citation type="journal article" date="2011" name="Appl. Environ. Microbiol.">
        <title>Involvement of the azorhizobial chromosome partition gene (parA) in the onset of bacteroid differentiation during Sesbania rostrata stem nodule development.</title>
        <authorList>
            <person name="Liu CT."/>
            <person name="Lee KB."/>
            <person name="Wang YS."/>
            <person name="Peng MH."/>
            <person name="Lee KT."/>
            <person name="Suzuki S."/>
            <person name="Suzuki T."/>
            <person name="Oyaizu H."/>
        </authorList>
    </citation>
    <scope>NUCLEOTIDE SEQUENCE [LARGE SCALE GENOMIC DNA]</scope>
    <source>
        <strain evidence="8">ATCC 43989 / DSM 5975 / JCM 20966 / LMG 6465 / NBRC 14845 / NCIMB 13405 / ORS 571</strain>
    </source>
</reference>
<dbReference type="InterPro" id="IPR015422">
    <property type="entry name" value="PyrdxlP-dep_Trfase_small"/>
</dbReference>
<dbReference type="Gene3D" id="3.90.1150.10">
    <property type="entry name" value="Aspartate Aminotransferase, domain 1"/>
    <property type="match status" value="1"/>
</dbReference>
<dbReference type="RefSeq" id="WP_012172986.1">
    <property type="nucleotide sequence ID" value="NC_009937.1"/>
</dbReference>
<dbReference type="Pfam" id="PF00155">
    <property type="entry name" value="Aminotran_1_2"/>
    <property type="match status" value="1"/>
</dbReference>
<dbReference type="SUPFAM" id="SSF53383">
    <property type="entry name" value="PLP-dependent transferases"/>
    <property type="match status" value="1"/>
</dbReference>
<gene>
    <name evidence="7" type="primary">gntR</name>
    <name evidence="7" type="ordered locus">AZC_4467</name>
</gene>
<evidence type="ECO:0000256" key="4">
    <source>
        <dbReference type="ARBA" id="ARBA00023125"/>
    </source>
</evidence>
<reference evidence="7 8" key="4">
    <citation type="journal article" date="2009" name="Appl. Environ. Microbiol.">
        <title>Comparative genome-wide transcriptional profiling of Azorhizobium caulinodans ORS571 grown under free-living and symbiotic conditions.</title>
        <authorList>
            <person name="Tsukada S."/>
            <person name="Aono T."/>
            <person name="Akiba N."/>
            <person name="Lee KB."/>
            <person name="Liu CT."/>
            <person name="Toyazaki H."/>
            <person name="Oyaizu H."/>
        </authorList>
    </citation>
    <scope>NUCLEOTIDE SEQUENCE [LARGE SCALE GENOMIC DNA]</scope>
    <source>
        <strain evidence="8">ATCC 43989 / DSM 5975 / JCM 20966 / LMG 6465 / NBRC 14845 / NCIMB 13405 / ORS 571</strain>
    </source>
</reference>
<dbReference type="InterPro" id="IPR051446">
    <property type="entry name" value="HTH_trans_reg/aminotransferase"/>
</dbReference>
<dbReference type="Pfam" id="PF00392">
    <property type="entry name" value="GntR"/>
    <property type="match status" value="1"/>
</dbReference>